<name>A0AAD6ZND4_9AGAR</name>
<evidence type="ECO:0000313" key="1">
    <source>
        <dbReference type="EMBL" id="KAJ7331069.1"/>
    </source>
</evidence>
<gene>
    <name evidence="1" type="ORF">DFH08DRAFT_966811</name>
</gene>
<accession>A0AAD6ZND4</accession>
<keyword evidence="2" id="KW-1185">Reference proteome</keyword>
<dbReference type="EMBL" id="JARIHO010000036">
    <property type="protein sequence ID" value="KAJ7331069.1"/>
    <property type="molecule type" value="Genomic_DNA"/>
</dbReference>
<dbReference type="AlphaFoldDB" id="A0AAD6ZND4"/>
<protein>
    <submittedName>
        <fullName evidence="1">Uncharacterized protein</fullName>
    </submittedName>
</protein>
<reference evidence="1" key="1">
    <citation type="submission" date="2023-03" db="EMBL/GenBank/DDBJ databases">
        <title>Massive genome expansion in bonnet fungi (Mycena s.s.) driven by repeated elements and novel gene families across ecological guilds.</title>
        <authorList>
            <consortium name="Lawrence Berkeley National Laboratory"/>
            <person name="Harder C.B."/>
            <person name="Miyauchi S."/>
            <person name="Viragh M."/>
            <person name="Kuo A."/>
            <person name="Thoen E."/>
            <person name="Andreopoulos B."/>
            <person name="Lu D."/>
            <person name="Skrede I."/>
            <person name="Drula E."/>
            <person name="Henrissat B."/>
            <person name="Morin E."/>
            <person name="Kohler A."/>
            <person name="Barry K."/>
            <person name="LaButti K."/>
            <person name="Morin E."/>
            <person name="Salamov A."/>
            <person name="Lipzen A."/>
            <person name="Mereny Z."/>
            <person name="Hegedus B."/>
            <person name="Baldrian P."/>
            <person name="Stursova M."/>
            <person name="Weitz H."/>
            <person name="Taylor A."/>
            <person name="Grigoriev I.V."/>
            <person name="Nagy L.G."/>
            <person name="Martin F."/>
            <person name="Kauserud H."/>
        </authorList>
    </citation>
    <scope>NUCLEOTIDE SEQUENCE</scope>
    <source>
        <strain evidence="1">CBHHK002</strain>
    </source>
</reference>
<dbReference type="Proteomes" id="UP001218218">
    <property type="component" value="Unassembled WGS sequence"/>
</dbReference>
<evidence type="ECO:0000313" key="2">
    <source>
        <dbReference type="Proteomes" id="UP001218218"/>
    </source>
</evidence>
<organism evidence="1 2">
    <name type="scientific">Mycena albidolilacea</name>
    <dbReference type="NCBI Taxonomy" id="1033008"/>
    <lineage>
        <taxon>Eukaryota</taxon>
        <taxon>Fungi</taxon>
        <taxon>Dikarya</taxon>
        <taxon>Basidiomycota</taxon>
        <taxon>Agaricomycotina</taxon>
        <taxon>Agaricomycetes</taxon>
        <taxon>Agaricomycetidae</taxon>
        <taxon>Agaricales</taxon>
        <taxon>Marasmiineae</taxon>
        <taxon>Mycenaceae</taxon>
        <taxon>Mycena</taxon>
    </lineage>
</organism>
<comment type="caution">
    <text evidence="1">The sequence shown here is derived from an EMBL/GenBank/DDBJ whole genome shotgun (WGS) entry which is preliminary data.</text>
</comment>
<sequence length="119" mass="13675">MSLDVPPNLAALFQAIHNPEQPDRPFTDEITDDLEAEGETLVDDIEPMADVFDVSKLKEFLLDASKGVTNETEKEYKRLMRRRQEFLKSKRLIKADDEFFTTKPGPLVPLHICAWIVDE</sequence>
<proteinExistence type="predicted"/>